<reference evidence="1" key="1">
    <citation type="submission" date="2024-03" db="EMBL/GenBank/DDBJ databases">
        <title>Human intestinal bacterial collection.</title>
        <authorList>
            <person name="Pauvert C."/>
            <person name="Hitch T.C.A."/>
            <person name="Clavel T."/>
        </authorList>
    </citation>
    <scope>NUCLEOTIDE SEQUENCE [LARGE SCALE GENOMIC DNA]</scope>
    <source>
        <strain evidence="1">CLA-AA-H89B</strain>
    </source>
</reference>
<keyword evidence="2" id="KW-1185">Reference proteome</keyword>
<dbReference type="Proteomes" id="UP001546774">
    <property type="component" value="Unassembled WGS sequence"/>
</dbReference>
<protein>
    <submittedName>
        <fullName evidence="1">YabP/YqfC family sporulation protein</fullName>
    </submittedName>
</protein>
<sequence length="85" mass="9599">MRRKETIVEALDVTKDAALGMPVVTAVGNCEVYVENFKSIAEYDCNTVKLLTKKGFLSIKGERLEILYYDEEEIAVRGRIISIEV</sequence>
<dbReference type="InterPro" id="IPR022476">
    <property type="entry name" value="Spore_YabP/YqfC"/>
</dbReference>
<organism evidence="1 2">
    <name type="scientific">Lachnospira intestinalis</name>
    <dbReference type="NCBI Taxonomy" id="3133158"/>
    <lineage>
        <taxon>Bacteria</taxon>
        <taxon>Bacillati</taxon>
        <taxon>Bacillota</taxon>
        <taxon>Clostridia</taxon>
        <taxon>Lachnospirales</taxon>
        <taxon>Lachnospiraceae</taxon>
        <taxon>Lachnospira</taxon>
    </lineage>
</organism>
<accession>A0ABV1H352</accession>
<evidence type="ECO:0000313" key="1">
    <source>
        <dbReference type="EMBL" id="MEQ2554129.1"/>
    </source>
</evidence>
<name>A0ABV1H352_9FIRM</name>
<evidence type="ECO:0000313" key="2">
    <source>
        <dbReference type="Proteomes" id="UP001546774"/>
    </source>
</evidence>
<comment type="caution">
    <text evidence="1">The sequence shown here is derived from an EMBL/GenBank/DDBJ whole genome shotgun (WGS) entry which is preliminary data.</text>
</comment>
<dbReference type="EMBL" id="JBBMFS010000002">
    <property type="protein sequence ID" value="MEQ2554129.1"/>
    <property type="molecule type" value="Genomic_DNA"/>
</dbReference>
<gene>
    <name evidence="1" type="ORF">WMO37_03740</name>
</gene>
<dbReference type="InterPro" id="IPR038705">
    <property type="entry name" value="YabP_sf"/>
</dbReference>
<dbReference type="Pfam" id="PF07873">
    <property type="entry name" value="YabP"/>
    <property type="match status" value="1"/>
</dbReference>
<dbReference type="Gene3D" id="2.60.40.2000">
    <property type="match status" value="1"/>
</dbReference>
<proteinExistence type="predicted"/>